<organism evidence="2 3">
    <name type="scientific">Rhodospirillum centenum (strain ATCC 51521 / SW)</name>
    <dbReference type="NCBI Taxonomy" id="414684"/>
    <lineage>
        <taxon>Bacteria</taxon>
        <taxon>Pseudomonadati</taxon>
        <taxon>Pseudomonadota</taxon>
        <taxon>Alphaproteobacteria</taxon>
        <taxon>Rhodospirillales</taxon>
        <taxon>Rhodospirillaceae</taxon>
        <taxon>Rhodospirillum</taxon>
    </lineage>
</organism>
<evidence type="ECO:0000313" key="2">
    <source>
        <dbReference type="EMBL" id="ACJ00614.1"/>
    </source>
</evidence>
<dbReference type="EMBL" id="CP000613">
    <property type="protein sequence ID" value="ACJ00614.1"/>
    <property type="molecule type" value="Genomic_DNA"/>
</dbReference>
<reference evidence="2 3" key="1">
    <citation type="journal article" date="2010" name="BMC Genomics">
        <title>Metabolic flexibility revealed in the genome of the cyst-forming alpha-1 proteobacterium Rhodospirillum centenum.</title>
        <authorList>
            <person name="Lu Y.K."/>
            <person name="Marden J."/>
            <person name="Han M."/>
            <person name="Swingley W.D."/>
            <person name="Mastrian S.D."/>
            <person name="Chowdhury S.R."/>
            <person name="Hao J."/>
            <person name="Helmy T."/>
            <person name="Kim S."/>
            <person name="Kurdoglu A.A."/>
            <person name="Matthies H.J."/>
            <person name="Rollo D."/>
            <person name="Stothard P."/>
            <person name="Blankenship R.E."/>
            <person name="Bauer C.E."/>
            <person name="Touchman J.W."/>
        </authorList>
    </citation>
    <scope>NUCLEOTIDE SEQUENCE [LARGE SCALE GENOMIC DNA]</scope>
    <source>
        <strain evidence="3">ATCC 51521 / SW</strain>
    </source>
</reference>
<feature type="compositionally biased region" description="Gly residues" evidence="1">
    <location>
        <begin position="62"/>
        <end position="71"/>
    </location>
</feature>
<dbReference type="HOGENOM" id="CLU_2438765_0_0_5"/>
<evidence type="ECO:0000313" key="3">
    <source>
        <dbReference type="Proteomes" id="UP000001591"/>
    </source>
</evidence>
<evidence type="ECO:0000256" key="1">
    <source>
        <dbReference type="SAM" id="MobiDB-lite"/>
    </source>
</evidence>
<dbReference type="Proteomes" id="UP000001591">
    <property type="component" value="Chromosome"/>
</dbReference>
<protein>
    <submittedName>
        <fullName evidence="2">Uncharacterized protein</fullName>
    </submittedName>
</protein>
<keyword evidence="3" id="KW-1185">Reference proteome</keyword>
<feature type="region of interest" description="Disordered" evidence="1">
    <location>
        <begin position="45"/>
        <end position="90"/>
    </location>
</feature>
<gene>
    <name evidence="2" type="ordered locus">RC1_3253</name>
</gene>
<dbReference type="AlphaFoldDB" id="B6IWE0"/>
<dbReference type="KEGG" id="rce:RC1_3253"/>
<accession>B6IWE0</accession>
<sequence length="90" mass="9366">MHGLSLPSSPCPVLPVRCFRLRCSRLRSCVRSGLRRCGRHHTRATAPINRPRPALPVRAAGCGAGPPGVAGRGTIPGPEPPAGTRASNPS</sequence>
<proteinExistence type="predicted"/>
<name>B6IWE0_RHOCS</name>